<evidence type="ECO:0000256" key="2">
    <source>
        <dbReference type="ARBA" id="ARBA00022679"/>
    </source>
</evidence>
<proteinExistence type="predicted"/>
<dbReference type="EC" id="2.1.1.171" evidence="3"/>
<dbReference type="InterPro" id="IPR029063">
    <property type="entry name" value="SAM-dependent_MTases_sf"/>
</dbReference>
<dbReference type="PIRSF" id="PIRSF004553">
    <property type="entry name" value="CHP00095"/>
    <property type="match status" value="1"/>
</dbReference>
<dbReference type="CDD" id="cd02440">
    <property type="entry name" value="AdoMet_MTases"/>
    <property type="match status" value="1"/>
</dbReference>
<sequence length="184" mass="19925">MRIVAGIHKGRALASPKSNDIRPTTDRVREAMFNILSHSIEGFTFKNARVLDLFAGTGALGLEALSRGAKFIQFIEQDAAARGLIRTNAETLGATGQIKIWRRDATNLSKLEGIPPFNLAFLDPPYGKSLGDKALAELVAGGWLAEGAVVVLEETNSAEISVPEELQIITTRDYGDTTARFLKN</sequence>
<protein>
    <submittedName>
        <fullName evidence="3">16S rRNA (Guanine(966)-N(2))-methyltransferase</fullName>
        <ecNumber evidence="3">2.1.1.171</ecNumber>
    </submittedName>
</protein>
<dbReference type="SUPFAM" id="SSF53335">
    <property type="entry name" value="S-adenosyl-L-methionine-dependent methyltransferases"/>
    <property type="match status" value="1"/>
</dbReference>
<dbReference type="AlphaFoldDB" id="A0A3B0RXA7"/>
<dbReference type="NCBIfam" id="TIGR00095">
    <property type="entry name" value="16S rRNA (guanine(966)-N(2))-methyltransferase RsmD"/>
    <property type="match status" value="1"/>
</dbReference>
<dbReference type="InterPro" id="IPR004398">
    <property type="entry name" value="RNA_MeTrfase_RsmD"/>
</dbReference>
<dbReference type="Pfam" id="PF03602">
    <property type="entry name" value="Cons_hypoth95"/>
    <property type="match status" value="1"/>
</dbReference>
<reference evidence="3" key="1">
    <citation type="submission" date="2018-06" db="EMBL/GenBank/DDBJ databases">
        <authorList>
            <person name="Zhirakovskaya E."/>
        </authorList>
    </citation>
    <scope>NUCLEOTIDE SEQUENCE</scope>
</reference>
<dbReference type="Gene3D" id="3.40.50.150">
    <property type="entry name" value="Vaccinia Virus protein VP39"/>
    <property type="match status" value="1"/>
</dbReference>
<gene>
    <name evidence="3" type="ORF">MNBD_ALPHA08-670</name>
</gene>
<keyword evidence="2 3" id="KW-0808">Transferase</keyword>
<dbReference type="GO" id="GO:0003676">
    <property type="term" value="F:nucleic acid binding"/>
    <property type="evidence" value="ECO:0007669"/>
    <property type="project" value="InterPro"/>
</dbReference>
<dbReference type="GO" id="GO:0052913">
    <property type="term" value="F:16S rRNA (guanine(966)-N(2))-methyltransferase activity"/>
    <property type="evidence" value="ECO:0007669"/>
    <property type="project" value="UniProtKB-EC"/>
</dbReference>
<evidence type="ECO:0000313" key="3">
    <source>
        <dbReference type="EMBL" id="VAV96072.1"/>
    </source>
</evidence>
<dbReference type="InterPro" id="IPR002052">
    <property type="entry name" value="DNA_methylase_N6_adenine_CS"/>
</dbReference>
<dbReference type="PROSITE" id="PS00092">
    <property type="entry name" value="N6_MTASE"/>
    <property type="match status" value="1"/>
</dbReference>
<dbReference type="PANTHER" id="PTHR43542">
    <property type="entry name" value="METHYLTRANSFERASE"/>
    <property type="match status" value="1"/>
</dbReference>
<accession>A0A3B0RXA7</accession>
<organism evidence="3">
    <name type="scientific">hydrothermal vent metagenome</name>
    <dbReference type="NCBI Taxonomy" id="652676"/>
    <lineage>
        <taxon>unclassified sequences</taxon>
        <taxon>metagenomes</taxon>
        <taxon>ecological metagenomes</taxon>
    </lineage>
</organism>
<keyword evidence="1 3" id="KW-0489">Methyltransferase</keyword>
<dbReference type="EMBL" id="UOEC01000132">
    <property type="protein sequence ID" value="VAV96072.1"/>
    <property type="molecule type" value="Genomic_DNA"/>
</dbReference>
<evidence type="ECO:0000256" key="1">
    <source>
        <dbReference type="ARBA" id="ARBA00022603"/>
    </source>
</evidence>
<dbReference type="PANTHER" id="PTHR43542:SF1">
    <property type="entry name" value="METHYLTRANSFERASE"/>
    <property type="match status" value="1"/>
</dbReference>
<name>A0A3B0RXA7_9ZZZZ</name>